<evidence type="ECO:0000313" key="2">
    <source>
        <dbReference type="EMBL" id="CAG8710520.1"/>
    </source>
</evidence>
<dbReference type="EMBL" id="CAJVQB010007871">
    <property type="protein sequence ID" value="CAG8710520.1"/>
    <property type="molecule type" value="Genomic_DNA"/>
</dbReference>
<evidence type="ECO:0000256" key="1">
    <source>
        <dbReference type="SAM" id="Coils"/>
    </source>
</evidence>
<dbReference type="Proteomes" id="UP000789901">
    <property type="component" value="Unassembled WGS sequence"/>
</dbReference>
<organism evidence="2 3">
    <name type="scientific">Gigaspora margarita</name>
    <dbReference type="NCBI Taxonomy" id="4874"/>
    <lineage>
        <taxon>Eukaryota</taxon>
        <taxon>Fungi</taxon>
        <taxon>Fungi incertae sedis</taxon>
        <taxon>Mucoromycota</taxon>
        <taxon>Glomeromycotina</taxon>
        <taxon>Glomeromycetes</taxon>
        <taxon>Diversisporales</taxon>
        <taxon>Gigasporaceae</taxon>
        <taxon>Gigaspora</taxon>
    </lineage>
</organism>
<reference evidence="2 3" key="1">
    <citation type="submission" date="2021-06" db="EMBL/GenBank/DDBJ databases">
        <authorList>
            <person name="Kallberg Y."/>
            <person name="Tangrot J."/>
            <person name="Rosling A."/>
        </authorList>
    </citation>
    <scope>NUCLEOTIDE SEQUENCE [LARGE SCALE GENOMIC DNA]</scope>
    <source>
        <strain evidence="2 3">120-4 pot B 10/14</strain>
    </source>
</reference>
<evidence type="ECO:0000313" key="3">
    <source>
        <dbReference type="Proteomes" id="UP000789901"/>
    </source>
</evidence>
<sequence length="486" mass="56527">MAASHGVTGPFDVGRCFKPDSRRIFTKEKNLELASSAEREKSIKVDHDKNFIRVIETVALKEFNGDDDWLNEIRFSWNELKTLKDTDLFCNKFKEQTNWKVEAECTIGNIKDKVEKNGGTPAHQHINDLKCDDPLSNGMIDLSSNRFQLSKNDFDLLLEEKAGIRRLTEDVNIVHYHWVEQESDRERIVRDITECLMQLIKSNSFHRVSRGSVNLLVEVVARLIEVATYQLPINRKVEVTRNEYQSVASKNHKAKVKDGARGNRPDFMIQALLGQKWNEIVYAESDGYKEILKKHVKNVLQKNYIAFRINIAGENIIVHGLIQENRVKYYLPIAEAKILLRSESVEEVEEFVHVLMTIRNGLIANLQYLINTIQKKTRKVSERSLSCERLNKKKITKLETKNTKLKQIIKEIANLRIENTKLKQIIKQNQTTNNALQIRTISFSYHTSKDYHTKNPLPTWYVQRKVNGIYYLHSHHRTMPGYHFGL</sequence>
<accession>A0ABN7V0R0</accession>
<proteinExistence type="predicted"/>
<feature type="coiled-coil region" evidence="1">
    <location>
        <begin position="395"/>
        <end position="425"/>
    </location>
</feature>
<name>A0ABN7V0R0_GIGMA</name>
<gene>
    <name evidence="2" type="ORF">GMARGA_LOCUS12715</name>
</gene>
<keyword evidence="1" id="KW-0175">Coiled coil</keyword>
<keyword evidence="3" id="KW-1185">Reference proteome</keyword>
<comment type="caution">
    <text evidence="2">The sequence shown here is derived from an EMBL/GenBank/DDBJ whole genome shotgun (WGS) entry which is preliminary data.</text>
</comment>
<protein>
    <submittedName>
        <fullName evidence="2">12625_t:CDS:1</fullName>
    </submittedName>
</protein>